<dbReference type="Pfam" id="PF13561">
    <property type="entry name" value="adh_short_C2"/>
    <property type="match status" value="1"/>
</dbReference>
<comment type="similarity">
    <text evidence="1">Belongs to the short-chain dehydrogenases/reductases (SDR) family.</text>
</comment>
<reference evidence="4 5" key="1">
    <citation type="submission" date="2024-01" db="EMBL/GenBank/DDBJ databases">
        <authorList>
            <person name="Allen C."/>
            <person name="Tagirdzhanova G."/>
        </authorList>
    </citation>
    <scope>NUCLEOTIDE SEQUENCE [LARGE SCALE GENOMIC DNA]</scope>
</reference>
<dbReference type="PROSITE" id="PS00061">
    <property type="entry name" value="ADH_SHORT"/>
    <property type="match status" value="1"/>
</dbReference>
<dbReference type="Proteomes" id="UP001642406">
    <property type="component" value="Unassembled WGS sequence"/>
</dbReference>
<accession>A0ABP0B227</accession>
<proteinExistence type="inferred from homology"/>
<dbReference type="Gene3D" id="3.40.50.720">
    <property type="entry name" value="NAD(P)-binding Rossmann-like Domain"/>
    <property type="match status" value="1"/>
</dbReference>
<evidence type="ECO:0000313" key="4">
    <source>
        <dbReference type="EMBL" id="CAK7213527.1"/>
    </source>
</evidence>
<dbReference type="PRINTS" id="PR00080">
    <property type="entry name" value="SDRFAMILY"/>
</dbReference>
<keyword evidence="3" id="KW-0560">Oxidoreductase</keyword>
<sequence length="260" mass="26499">MTTLQNKIISITGAASGIGRATALECAARGASLALSDINEAGLAATVAALAEKGVGADRVHHQTLDVTKSDDVDAWIAAVVAHYGRLDAAANVAGILGAPGGTVFKNIVDMSNDHWDALININLTATFYCLRAELRVMKAGGSILNVASMAGVMGRPGIAAYSTSKHGVVGLSRSAAKEVGERGIRVNALAPGPVDTPMLTQMKSGAGNGDNAVTNTYKNVPLQRLGTAEDMARTIAFALSDDAAYTNGATFSVDGGIAC</sequence>
<protein>
    <submittedName>
        <fullName evidence="4">Uncharacterized protein</fullName>
    </submittedName>
</protein>
<organism evidence="4 5">
    <name type="scientific">Sporothrix bragantina</name>
    <dbReference type="NCBI Taxonomy" id="671064"/>
    <lineage>
        <taxon>Eukaryota</taxon>
        <taxon>Fungi</taxon>
        <taxon>Dikarya</taxon>
        <taxon>Ascomycota</taxon>
        <taxon>Pezizomycotina</taxon>
        <taxon>Sordariomycetes</taxon>
        <taxon>Sordariomycetidae</taxon>
        <taxon>Ophiostomatales</taxon>
        <taxon>Ophiostomataceae</taxon>
        <taxon>Sporothrix</taxon>
    </lineage>
</organism>
<dbReference type="PANTHER" id="PTHR24321:SF8">
    <property type="entry name" value="ESTRADIOL 17-BETA-DEHYDROGENASE 8-RELATED"/>
    <property type="match status" value="1"/>
</dbReference>
<keyword evidence="5" id="KW-1185">Reference proteome</keyword>
<dbReference type="PANTHER" id="PTHR24321">
    <property type="entry name" value="DEHYDROGENASES, SHORT CHAIN"/>
    <property type="match status" value="1"/>
</dbReference>
<evidence type="ECO:0000256" key="2">
    <source>
        <dbReference type="ARBA" id="ARBA00022857"/>
    </source>
</evidence>
<name>A0ABP0B227_9PEZI</name>
<dbReference type="SUPFAM" id="SSF51735">
    <property type="entry name" value="NAD(P)-binding Rossmann-fold domains"/>
    <property type="match status" value="1"/>
</dbReference>
<keyword evidence="2" id="KW-0521">NADP</keyword>
<comment type="caution">
    <text evidence="4">The sequence shown here is derived from an EMBL/GenBank/DDBJ whole genome shotgun (WGS) entry which is preliminary data.</text>
</comment>
<dbReference type="EMBL" id="CAWUHC010000010">
    <property type="protein sequence ID" value="CAK7213527.1"/>
    <property type="molecule type" value="Genomic_DNA"/>
</dbReference>
<dbReference type="PRINTS" id="PR00081">
    <property type="entry name" value="GDHRDH"/>
</dbReference>
<dbReference type="CDD" id="cd05233">
    <property type="entry name" value="SDR_c"/>
    <property type="match status" value="1"/>
</dbReference>
<dbReference type="InterPro" id="IPR020904">
    <property type="entry name" value="Sc_DH/Rdtase_CS"/>
</dbReference>
<evidence type="ECO:0000256" key="3">
    <source>
        <dbReference type="ARBA" id="ARBA00023002"/>
    </source>
</evidence>
<gene>
    <name evidence="4" type="ORF">SBRCBS47491_001830</name>
</gene>
<dbReference type="InterPro" id="IPR036291">
    <property type="entry name" value="NAD(P)-bd_dom_sf"/>
</dbReference>
<evidence type="ECO:0000256" key="1">
    <source>
        <dbReference type="ARBA" id="ARBA00006484"/>
    </source>
</evidence>
<evidence type="ECO:0000313" key="5">
    <source>
        <dbReference type="Proteomes" id="UP001642406"/>
    </source>
</evidence>
<dbReference type="InterPro" id="IPR002347">
    <property type="entry name" value="SDR_fam"/>
</dbReference>